<evidence type="ECO:0000259" key="7">
    <source>
        <dbReference type="Pfam" id="PF17188"/>
    </source>
</evidence>
<dbReference type="PANTHER" id="PTHR38782">
    <property type="match status" value="1"/>
</dbReference>
<dbReference type="PIRSF" id="PIRSF005427">
    <property type="entry name" value="RseB"/>
    <property type="match status" value="1"/>
</dbReference>
<dbReference type="Pfam" id="PF17188">
    <property type="entry name" value="MucB_RseB_C"/>
    <property type="match status" value="1"/>
</dbReference>
<dbReference type="STRING" id="364197.SAMN05216296_0966"/>
<evidence type="ECO:0000256" key="5">
    <source>
        <dbReference type="SAM" id="SignalP"/>
    </source>
</evidence>
<reference evidence="9" key="1">
    <citation type="submission" date="2016-10" db="EMBL/GenBank/DDBJ databases">
        <authorList>
            <person name="Varghese N."/>
            <person name="Submissions S."/>
        </authorList>
    </citation>
    <scope>NUCLEOTIDE SEQUENCE [LARGE SCALE GENOMIC DNA]</scope>
    <source>
        <strain evidence="9">DSM 17875</strain>
    </source>
</reference>
<feature type="signal peptide" evidence="5">
    <location>
        <begin position="1"/>
        <end position="20"/>
    </location>
</feature>
<comment type="subcellular location">
    <subcellularLocation>
        <location evidence="1">Periplasm</location>
    </subcellularLocation>
</comment>
<organism evidence="8 9">
    <name type="scientific">Pseudomonas pohangensis</name>
    <dbReference type="NCBI Taxonomy" id="364197"/>
    <lineage>
        <taxon>Bacteria</taxon>
        <taxon>Pseudomonadati</taxon>
        <taxon>Pseudomonadota</taxon>
        <taxon>Gammaproteobacteria</taxon>
        <taxon>Pseudomonadales</taxon>
        <taxon>Pseudomonadaceae</taxon>
        <taxon>Pseudomonas</taxon>
    </lineage>
</organism>
<dbReference type="Proteomes" id="UP000243232">
    <property type="component" value="Chromosome I"/>
</dbReference>
<keyword evidence="4" id="KW-0574">Periplasm</keyword>
<evidence type="ECO:0000256" key="4">
    <source>
        <dbReference type="ARBA" id="ARBA00022764"/>
    </source>
</evidence>
<dbReference type="EMBL" id="LT629785">
    <property type="protein sequence ID" value="SDT96990.1"/>
    <property type="molecule type" value="Genomic_DNA"/>
</dbReference>
<dbReference type="OrthoDB" id="7067274at2"/>
<comment type="similarity">
    <text evidence="2">Belongs to the RseB family.</text>
</comment>
<evidence type="ECO:0000256" key="2">
    <source>
        <dbReference type="ARBA" id="ARBA00008150"/>
    </source>
</evidence>
<dbReference type="GO" id="GO:0032885">
    <property type="term" value="P:regulation of polysaccharide biosynthetic process"/>
    <property type="evidence" value="ECO:0007669"/>
    <property type="project" value="TreeGrafter"/>
</dbReference>
<dbReference type="AlphaFoldDB" id="A0A1H2EPD1"/>
<dbReference type="InterPro" id="IPR033434">
    <property type="entry name" value="MucB/RseB_N"/>
</dbReference>
<dbReference type="Gene3D" id="3.30.200.100">
    <property type="entry name" value="MucB/RseB, C-terminal domain"/>
    <property type="match status" value="1"/>
</dbReference>
<evidence type="ECO:0000313" key="9">
    <source>
        <dbReference type="Proteomes" id="UP000243232"/>
    </source>
</evidence>
<dbReference type="GO" id="GO:0030288">
    <property type="term" value="C:outer membrane-bounded periplasmic space"/>
    <property type="evidence" value="ECO:0007669"/>
    <property type="project" value="TreeGrafter"/>
</dbReference>
<evidence type="ECO:0000259" key="6">
    <source>
        <dbReference type="Pfam" id="PF03888"/>
    </source>
</evidence>
<gene>
    <name evidence="8" type="ORF">SAMN05216296_0966</name>
</gene>
<feature type="chain" id="PRO_5009273172" evidence="5">
    <location>
        <begin position="21"/>
        <end position="317"/>
    </location>
</feature>
<protein>
    <submittedName>
        <fullName evidence="8">Sigma E regulatory protein, MucB/RseB</fullName>
    </submittedName>
</protein>
<dbReference type="InterPro" id="IPR038484">
    <property type="entry name" value="MucB/RseB_C_sf"/>
</dbReference>
<feature type="domain" description="MucB/RseB C-terminal" evidence="7">
    <location>
        <begin position="208"/>
        <end position="307"/>
    </location>
</feature>
<dbReference type="Pfam" id="PF03888">
    <property type="entry name" value="MucB_RseB"/>
    <property type="match status" value="1"/>
</dbReference>
<keyword evidence="9" id="KW-1185">Reference proteome</keyword>
<dbReference type="GO" id="GO:0045152">
    <property type="term" value="F:antisigma factor binding"/>
    <property type="evidence" value="ECO:0007669"/>
    <property type="project" value="TreeGrafter"/>
</dbReference>
<dbReference type="InterPro" id="IPR005588">
    <property type="entry name" value="MucB_RseB"/>
</dbReference>
<evidence type="ECO:0000256" key="1">
    <source>
        <dbReference type="ARBA" id="ARBA00004418"/>
    </source>
</evidence>
<evidence type="ECO:0000313" key="8">
    <source>
        <dbReference type="EMBL" id="SDT96990.1"/>
    </source>
</evidence>
<dbReference type="PANTHER" id="PTHR38782:SF1">
    <property type="entry name" value="SIGMA-E FACTOR REGULATORY PROTEIN RSEB"/>
    <property type="match status" value="1"/>
</dbReference>
<name>A0A1H2EPD1_9PSED</name>
<evidence type="ECO:0000256" key="3">
    <source>
        <dbReference type="ARBA" id="ARBA00022729"/>
    </source>
</evidence>
<dbReference type="RefSeq" id="WP_090193345.1">
    <property type="nucleotide sequence ID" value="NZ_LT629785.1"/>
</dbReference>
<dbReference type="InterPro" id="IPR033436">
    <property type="entry name" value="MucB/RseB_C"/>
</dbReference>
<keyword evidence="3 5" id="KW-0732">Signal</keyword>
<dbReference type="CDD" id="cd16327">
    <property type="entry name" value="RseB"/>
    <property type="match status" value="1"/>
</dbReference>
<accession>A0A1H2EPD1</accession>
<dbReference type="Gene3D" id="2.50.20.10">
    <property type="entry name" value="Lipoprotein localisation LolA/LolB/LppX"/>
    <property type="match status" value="1"/>
</dbReference>
<feature type="domain" description="MucB/RseB N-terminal" evidence="6">
    <location>
        <begin position="22"/>
        <end position="194"/>
    </location>
</feature>
<sequence length="317" mass="34631">MRLPFLALLLGSFLSPSLQAADARDWLVRMTGAGASQSFSGTYIYERSGIFSTHHIWHQALPPASITERLLQLDGQEQEVLLSNGRVRCATRNQFENLAEVQQLDGSRFDVARLEKTYELKLLGSSRVAGRAAVVVLLLPRDNYRYARELHLDSETGLLLKSLLLNGQGQLLERMQFTSLAPKLEHGQQDLQPVTDCVAPIGAPQSAERKSAWQVGWMPAGFVLSATRQQHDPETNASVQSLVFDDGLARFSIFLEPLNGVMAGNAHAQMGPTVVVSRPLSNGKGQFMVTVVGEIPLTTAEQVVLSVTSKDLAGTQP</sequence>
<proteinExistence type="inferred from homology"/>